<dbReference type="InterPro" id="IPR004089">
    <property type="entry name" value="MCPsignal_dom"/>
</dbReference>
<dbReference type="CDD" id="cd11386">
    <property type="entry name" value="MCP_signal"/>
    <property type="match status" value="1"/>
</dbReference>
<sequence length="592" mass="65723">MMKKNASKMRVPKRINIPSIIFPGMKLFQTIRGKLILSFSILSLVLLFIAFSAHQEFSNLQKEIDYLVDQELAVRNTIEEMNSALLMIETGERGYVITGNKDFLSSYTTGKESISQYFTELKTLLATDETQLERFIKIEQTYALWIKNIDWIVETRDKGDVERAQQIESDGYGKKYMDSIAEYVQMMKEDQIMSTSNRIEALSMDLAISRMIIFTLSAVAILLAIVFGFMMIFSIKRNVKVISSSLTEMANAGGDLTKRIQIKSKDELGMLAADTNKLMDGITNLVRQVALMSESVSASSEQLYASAEETSRTIVSISESSSEIAAGSEQTKEKMDESLSFMKELKDSSLTLTTQSKQVRDAASATLNVTNKGTEFVQLTEQKMNNIEKAILQSSETVKSLGKKSENITSIIKTITDIAEQTNLLALNAAIEAARAGEHGKGFAVVADEVRKLAEQSQGATKEIAAIVYMIQEEVQIIVDQNKEAVIEVNNGVEISKETVTSLKEIQTNSVDTLHVIDEMVQHIESTFELNKTVEESFDLINRIAIHTAESTEMTAAASEEGSAAMQQVTASSSELSKQAEQLRELISNFNM</sequence>
<accession>A0A147K8H7</accession>
<keyword evidence="10" id="KW-1185">Reference proteome</keyword>
<dbReference type="OrthoDB" id="2443859at2"/>
<organism evidence="9 10">
    <name type="scientific">Bacillus coahuilensis p1.1.43</name>
    <dbReference type="NCBI Taxonomy" id="1150625"/>
    <lineage>
        <taxon>Bacteria</taxon>
        <taxon>Bacillati</taxon>
        <taxon>Bacillota</taxon>
        <taxon>Bacilli</taxon>
        <taxon>Bacillales</taxon>
        <taxon>Bacillaceae</taxon>
        <taxon>Bacillus</taxon>
    </lineage>
</organism>
<feature type="domain" description="HAMP" evidence="8">
    <location>
        <begin position="233"/>
        <end position="287"/>
    </location>
</feature>
<dbReference type="InterPro" id="IPR003660">
    <property type="entry name" value="HAMP_dom"/>
</dbReference>
<reference evidence="9 10" key="1">
    <citation type="journal article" date="2016" name="Front. Microbiol.">
        <title>Microevolution Analysis of Bacillus coahuilensis Unveils Differences in Phosphorus Acquisition Strategies and Their Regulation.</title>
        <authorList>
            <person name="Gomez-Lunar Z."/>
            <person name="Hernandez-Gonzalez I."/>
            <person name="Rodriguez-Torres M.D."/>
            <person name="Souza V."/>
            <person name="Olmedo-Alvarez G."/>
        </authorList>
    </citation>
    <scope>NUCLEOTIDE SEQUENCE [LARGE SCALE GENOMIC DNA]</scope>
    <source>
        <strain evidence="10">p1.1.43</strain>
    </source>
</reference>
<evidence type="ECO:0000256" key="5">
    <source>
        <dbReference type="ARBA" id="ARBA00029447"/>
    </source>
</evidence>
<gene>
    <name evidence="9" type="ORF">Q75_08115</name>
</gene>
<dbReference type="PROSITE" id="PS50885">
    <property type="entry name" value="HAMP"/>
    <property type="match status" value="1"/>
</dbReference>
<evidence type="ECO:0000256" key="1">
    <source>
        <dbReference type="ARBA" id="ARBA00004236"/>
    </source>
</evidence>
<feature type="domain" description="Methyl-accepting transducer" evidence="7">
    <location>
        <begin position="306"/>
        <end position="570"/>
    </location>
</feature>
<dbReference type="Gene3D" id="1.10.287.950">
    <property type="entry name" value="Methyl-accepting chemotaxis protein"/>
    <property type="match status" value="1"/>
</dbReference>
<dbReference type="Proteomes" id="UP000074108">
    <property type="component" value="Unassembled WGS sequence"/>
</dbReference>
<dbReference type="AlphaFoldDB" id="A0A147K8H7"/>
<dbReference type="PROSITE" id="PS50111">
    <property type="entry name" value="CHEMOTAXIS_TRANSDUC_2"/>
    <property type="match status" value="1"/>
</dbReference>
<evidence type="ECO:0000256" key="4">
    <source>
        <dbReference type="ARBA" id="ARBA00023224"/>
    </source>
</evidence>
<dbReference type="GO" id="GO:0007165">
    <property type="term" value="P:signal transduction"/>
    <property type="evidence" value="ECO:0007669"/>
    <property type="project" value="UniProtKB-KW"/>
</dbReference>
<dbReference type="SMART" id="SM00304">
    <property type="entry name" value="HAMP"/>
    <property type="match status" value="1"/>
</dbReference>
<evidence type="ECO:0000313" key="9">
    <source>
        <dbReference type="EMBL" id="KUP06484.1"/>
    </source>
</evidence>
<dbReference type="EMBL" id="LDYG01000028">
    <property type="protein sequence ID" value="KUP06484.1"/>
    <property type="molecule type" value="Genomic_DNA"/>
</dbReference>
<dbReference type="Pfam" id="PF00672">
    <property type="entry name" value="HAMP"/>
    <property type="match status" value="1"/>
</dbReference>
<dbReference type="PANTHER" id="PTHR32089:SF112">
    <property type="entry name" value="LYSOZYME-LIKE PROTEIN-RELATED"/>
    <property type="match status" value="1"/>
</dbReference>
<dbReference type="GO" id="GO:0005886">
    <property type="term" value="C:plasma membrane"/>
    <property type="evidence" value="ECO:0007669"/>
    <property type="project" value="UniProtKB-SubCell"/>
</dbReference>
<evidence type="ECO:0000256" key="3">
    <source>
        <dbReference type="ARBA" id="ARBA00023136"/>
    </source>
</evidence>
<keyword evidence="4 6" id="KW-0807">Transducer</keyword>
<dbReference type="CDD" id="cd06225">
    <property type="entry name" value="HAMP"/>
    <property type="match status" value="1"/>
</dbReference>
<comment type="caution">
    <text evidence="9">The sequence shown here is derived from an EMBL/GenBank/DDBJ whole genome shotgun (WGS) entry which is preliminary data.</text>
</comment>
<dbReference type="STRING" id="1150625.Q75_08115"/>
<dbReference type="CDD" id="cd19410">
    <property type="entry name" value="HK9-like_sensor"/>
    <property type="match status" value="1"/>
</dbReference>
<comment type="subcellular location">
    <subcellularLocation>
        <location evidence="1">Cell membrane</location>
    </subcellularLocation>
</comment>
<name>A0A147K8H7_9BACI</name>
<dbReference type="SUPFAM" id="SSF58104">
    <property type="entry name" value="Methyl-accepting chemotaxis protein (MCP) signaling domain"/>
    <property type="match status" value="1"/>
</dbReference>
<dbReference type="Pfam" id="PF00015">
    <property type="entry name" value="MCPsignal"/>
    <property type="match status" value="1"/>
</dbReference>
<dbReference type="SMART" id="SM00283">
    <property type="entry name" value="MA"/>
    <property type="match status" value="1"/>
</dbReference>
<protein>
    <recommendedName>
        <fullName evidence="11">Chemotaxis protein</fullName>
    </recommendedName>
</protein>
<dbReference type="PANTHER" id="PTHR32089">
    <property type="entry name" value="METHYL-ACCEPTING CHEMOTAXIS PROTEIN MCPB"/>
    <property type="match status" value="1"/>
</dbReference>
<dbReference type="InterPro" id="IPR007891">
    <property type="entry name" value="CHASE3"/>
</dbReference>
<evidence type="ECO:0000259" key="7">
    <source>
        <dbReference type="PROSITE" id="PS50111"/>
    </source>
</evidence>
<evidence type="ECO:0000259" key="8">
    <source>
        <dbReference type="PROSITE" id="PS50885"/>
    </source>
</evidence>
<evidence type="ECO:0000256" key="6">
    <source>
        <dbReference type="PROSITE-ProRule" id="PRU00284"/>
    </source>
</evidence>
<dbReference type="PATRIC" id="fig|1150625.3.peg.1717"/>
<evidence type="ECO:0008006" key="11">
    <source>
        <dbReference type="Google" id="ProtNLM"/>
    </source>
</evidence>
<comment type="similarity">
    <text evidence="5">Belongs to the methyl-accepting chemotaxis (MCP) protein family.</text>
</comment>
<keyword evidence="3" id="KW-0472">Membrane</keyword>
<proteinExistence type="inferred from homology"/>
<dbReference type="Pfam" id="PF05227">
    <property type="entry name" value="CHASE3"/>
    <property type="match status" value="1"/>
</dbReference>
<dbReference type="Gene3D" id="6.10.340.10">
    <property type="match status" value="1"/>
</dbReference>
<evidence type="ECO:0000256" key="2">
    <source>
        <dbReference type="ARBA" id="ARBA00022475"/>
    </source>
</evidence>
<evidence type="ECO:0000313" key="10">
    <source>
        <dbReference type="Proteomes" id="UP000074108"/>
    </source>
</evidence>
<keyword evidence="2" id="KW-1003">Cell membrane</keyword>